<accession>A0A9J6BSA6</accession>
<evidence type="ECO:0000256" key="4">
    <source>
        <dbReference type="ARBA" id="ARBA00022771"/>
    </source>
</evidence>
<feature type="region of interest" description="Disordered" evidence="8">
    <location>
        <begin position="250"/>
        <end position="281"/>
    </location>
</feature>
<feature type="domain" description="C2H2-type" evidence="9">
    <location>
        <begin position="159"/>
        <end position="191"/>
    </location>
</feature>
<evidence type="ECO:0000256" key="6">
    <source>
        <dbReference type="ARBA" id="ARBA00023242"/>
    </source>
</evidence>
<dbReference type="SMART" id="SM00355">
    <property type="entry name" value="ZnF_C2H2"/>
    <property type="match status" value="4"/>
</dbReference>
<feature type="compositionally biased region" description="Polar residues" evidence="8">
    <location>
        <begin position="201"/>
        <end position="212"/>
    </location>
</feature>
<dbReference type="FunFam" id="3.30.160.60:FF:000013">
    <property type="entry name" value="Putative zinc finger E-box-binding homeobox 2"/>
    <property type="match status" value="1"/>
</dbReference>
<dbReference type="Proteomes" id="UP001107558">
    <property type="component" value="Chromosome 3"/>
</dbReference>
<evidence type="ECO:0000256" key="8">
    <source>
        <dbReference type="SAM" id="MobiDB-lite"/>
    </source>
</evidence>
<dbReference type="InterPro" id="IPR013087">
    <property type="entry name" value="Znf_C2H2_type"/>
</dbReference>
<organism evidence="10 11">
    <name type="scientific">Polypedilum vanderplanki</name>
    <name type="common">Sleeping chironomid midge</name>
    <dbReference type="NCBI Taxonomy" id="319348"/>
    <lineage>
        <taxon>Eukaryota</taxon>
        <taxon>Metazoa</taxon>
        <taxon>Ecdysozoa</taxon>
        <taxon>Arthropoda</taxon>
        <taxon>Hexapoda</taxon>
        <taxon>Insecta</taxon>
        <taxon>Pterygota</taxon>
        <taxon>Neoptera</taxon>
        <taxon>Endopterygota</taxon>
        <taxon>Diptera</taxon>
        <taxon>Nematocera</taxon>
        <taxon>Chironomoidea</taxon>
        <taxon>Chironomidae</taxon>
        <taxon>Chironominae</taxon>
        <taxon>Polypedilum</taxon>
        <taxon>Polypedilum</taxon>
    </lineage>
</organism>
<dbReference type="SUPFAM" id="SSF57667">
    <property type="entry name" value="beta-beta-alpha zinc fingers"/>
    <property type="match status" value="2"/>
</dbReference>
<evidence type="ECO:0000256" key="7">
    <source>
        <dbReference type="PROSITE-ProRule" id="PRU00042"/>
    </source>
</evidence>
<dbReference type="PANTHER" id="PTHR24379">
    <property type="entry name" value="KRAB AND ZINC FINGER DOMAIN-CONTAINING"/>
    <property type="match status" value="1"/>
</dbReference>
<comment type="caution">
    <text evidence="10">The sequence shown here is derived from an EMBL/GenBank/DDBJ whole genome shotgun (WGS) entry which is preliminary data.</text>
</comment>
<dbReference type="Pfam" id="PF00096">
    <property type="entry name" value="zf-C2H2"/>
    <property type="match status" value="2"/>
</dbReference>
<dbReference type="GO" id="GO:0000981">
    <property type="term" value="F:DNA-binding transcription factor activity, RNA polymerase II-specific"/>
    <property type="evidence" value="ECO:0007669"/>
    <property type="project" value="TreeGrafter"/>
</dbReference>
<gene>
    <name evidence="10" type="ORF">PVAND_002480</name>
</gene>
<dbReference type="GO" id="GO:0008270">
    <property type="term" value="F:zinc ion binding"/>
    <property type="evidence" value="ECO:0007669"/>
    <property type="project" value="UniProtKB-KW"/>
</dbReference>
<evidence type="ECO:0000256" key="5">
    <source>
        <dbReference type="ARBA" id="ARBA00022833"/>
    </source>
</evidence>
<dbReference type="GO" id="GO:0005634">
    <property type="term" value="C:nucleus"/>
    <property type="evidence" value="ECO:0007669"/>
    <property type="project" value="UniProtKB-SubCell"/>
</dbReference>
<dbReference type="OrthoDB" id="6077919at2759"/>
<keyword evidence="11" id="KW-1185">Reference proteome</keyword>
<dbReference type="GO" id="GO:0000977">
    <property type="term" value="F:RNA polymerase II transcription regulatory region sequence-specific DNA binding"/>
    <property type="evidence" value="ECO:0007669"/>
    <property type="project" value="TreeGrafter"/>
</dbReference>
<comment type="subcellular location">
    <subcellularLocation>
        <location evidence="1">Nucleus</location>
    </subcellularLocation>
</comment>
<dbReference type="PROSITE" id="PS00028">
    <property type="entry name" value="ZINC_FINGER_C2H2_1"/>
    <property type="match status" value="2"/>
</dbReference>
<dbReference type="PROSITE" id="PS50157">
    <property type="entry name" value="ZINC_FINGER_C2H2_2"/>
    <property type="match status" value="4"/>
</dbReference>
<feature type="region of interest" description="Disordered" evidence="8">
    <location>
        <begin position="40"/>
        <end position="61"/>
    </location>
</feature>
<feature type="domain" description="C2H2-type" evidence="9">
    <location>
        <begin position="73"/>
        <end position="100"/>
    </location>
</feature>
<dbReference type="Gene3D" id="3.30.160.60">
    <property type="entry name" value="Classic Zinc Finger"/>
    <property type="match status" value="3"/>
</dbReference>
<evidence type="ECO:0000256" key="3">
    <source>
        <dbReference type="ARBA" id="ARBA00022737"/>
    </source>
</evidence>
<keyword evidence="3" id="KW-0677">Repeat</keyword>
<evidence type="ECO:0000259" key="9">
    <source>
        <dbReference type="PROSITE" id="PS50157"/>
    </source>
</evidence>
<evidence type="ECO:0000313" key="11">
    <source>
        <dbReference type="Proteomes" id="UP001107558"/>
    </source>
</evidence>
<dbReference type="EMBL" id="JADBJN010000003">
    <property type="protein sequence ID" value="KAG5672347.1"/>
    <property type="molecule type" value="Genomic_DNA"/>
</dbReference>
<dbReference type="InterPro" id="IPR036236">
    <property type="entry name" value="Znf_C2H2_sf"/>
</dbReference>
<keyword evidence="4 7" id="KW-0863">Zinc-finger</keyword>
<feature type="region of interest" description="Disordered" evidence="8">
    <location>
        <begin position="173"/>
        <end position="215"/>
    </location>
</feature>
<feature type="domain" description="C2H2-type" evidence="9">
    <location>
        <begin position="100"/>
        <end position="127"/>
    </location>
</feature>
<dbReference type="AlphaFoldDB" id="A0A9J6BSA6"/>
<dbReference type="Pfam" id="PF13894">
    <property type="entry name" value="zf-C2H2_4"/>
    <property type="match status" value="1"/>
</dbReference>
<keyword evidence="6" id="KW-0539">Nucleus</keyword>
<protein>
    <recommendedName>
        <fullName evidence="9">C2H2-type domain-containing protein</fullName>
    </recommendedName>
</protein>
<evidence type="ECO:0000256" key="2">
    <source>
        <dbReference type="ARBA" id="ARBA00022723"/>
    </source>
</evidence>
<dbReference type="PANTHER" id="PTHR24379:SF127">
    <property type="entry name" value="BLOODY FINGERS-RELATED"/>
    <property type="match status" value="1"/>
</dbReference>
<reference evidence="10" key="1">
    <citation type="submission" date="2021-03" db="EMBL/GenBank/DDBJ databases">
        <title>Chromosome level genome of the anhydrobiotic midge Polypedilum vanderplanki.</title>
        <authorList>
            <person name="Yoshida Y."/>
            <person name="Kikawada T."/>
            <person name="Gusev O."/>
        </authorList>
    </citation>
    <scope>NUCLEOTIDE SEQUENCE</scope>
    <source>
        <strain evidence="10">NIAS01</strain>
        <tissue evidence="10">Whole body or cell culture</tissue>
    </source>
</reference>
<sequence length="342" mass="39439">MSPSKLLSFHHHNHHNNEHLTQPQSILNLSSYTASLASSSSPASGISHDSGDGRSSSSSPNNLNNSIYSGYGHACSHCTSSFLTRDLLEKHELMHISNATMCKVCNKLFANVYRLQRHMISHDQSTDLRRFKCEECGKAFKFKHHLKEHLRIHSGEKPFACPSCGKRFSHSGTFSSHMSSKKCRSMNPNMPIKSRTRRNTRIQMEQPEQIQRPQFIDHHEQQQHYRLMEQQQQTKQPESEQTYVLDLSLKNKKSSNSSSIDDTETRSVTSDDESKIRNNQLPHPLHSLLSLSGQLNKPMYTSNDMTMFWNMLMHFSFNNYQNYFSQFNDNNNVNIDVLKGRY</sequence>
<keyword evidence="2" id="KW-0479">Metal-binding</keyword>
<feature type="domain" description="C2H2-type" evidence="9">
    <location>
        <begin position="131"/>
        <end position="158"/>
    </location>
</feature>
<name>A0A9J6BSA6_POLVA</name>
<proteinExistence type="predicted"/>
<evidence type="ECO:0000256" key="1">
    <source>
        <dbReference type="ARBA" id="ARBA00004123"/>
    </source>
</evidence>
<dbReference type="FunFam" id="3.30.160.60:FF:000145">
    <property type="entry name" value="Zinc finger protein 574"/>
    <property type="match status" value="1"/>
</dbReference>
<keyword evidence="5" id="KW-0862">Zinc</keyword>
<evidence type="ECO:0000313" key="10">
    <source>
        <dbReference type="EMBL" id="KAG5672347.1"/>
    </source>
</evidence>